<comment type="caution">
    <text evidence="3">The sequence shown here is derived from an EMBL/GenBank/DDBJ whole genome shotgun (WGS) entry which is preliminary data.</text>
</comment>
<dbReference type="PANTHER" id="PTHR43280">
    <property type="entry name" value="ARAC-FAMILY TRANSCRIPTIONAL REGULATOR"/>
    <property type="match status" value="1"/>
</dbReference>
<dbReference type="PATRIC" id="fig|1423801.4.peg.1967"/>
<accession>A0A0R1UWF5</accession>
<dbReference type="EMBL" id="AZFQ01000054">
    <property type="protein sequence ID" value="KRL96980.1"/>
    <property type="molecule type" value="Genomic_DNA"/>
</dbReference>
<dbReference type="Pfam" id="PF12833">
    <property type="entry name" value="HTH_18"/>
    <property type="match status" value="1"/>
</dbReference>
<feature type="domain" description="HTH araC/xylS-type" evidence="2">
    <location>
        <begin position="218"/>
        <end position="319"/>
    </location>
</feature>
<gene>
    <name evidence="3" type="ORF">FD50_GL001925</name>
</gene>
<dbReference type="PANTHER" id="PTHR43280:SF28">
    <property type="entry name" value="HTH-TYPE TRANSCRIPTIONAL ACTIVATOR RHAS"/>
    <property type="match status" value="1"/>
</dbReference>
<dbReference type="SUPFAM" id="SSF51215">
    <property type="entry name" value="Regulatory protein AraC"/>
    <property type="match status" value="1"/>
</dbReference>
<proteinExistence type="predicted"/>
<dbReference type="SMART" id="SM00342">
    <property type="entry name" value="HTH_ARAC"/>
    <property type="match status" value="1"/>
</dbReference>
<organism evidence="3 4">
    <name type="scientific">Liquorilactobacillus satsumensis DSM 16230 = JCM 12392</name>
    <dbReference type="NCBI Taxonomy" id="1423801"/>
    <lineage>
        <taxon>Bacteria</taxon>
        <taxon>Bacillati</taxon>
        <taxon>Bacillota</taxon>
        <taxon>Bacilli</taxon>
        <taxon>Lactobacillales</taxon>
        <taxon>Lactobacillaceae</taxon>
        <taxon>Liquorilactobacillus</taxon>
    </lineage>
</organism>
<dbReference type="Proteomes" id="UP000051166">
    <property type="component" value="Unassembled WGS sequence"/>
</dbReference>
<protein>
    <submittedName>
        <fullName evidence="3">AraC family transcriptional regulator</fullName>
    </submittedName>
</protein>
<dbReference type="Pfam" id="PF02311">
    <property type="entry name" value="AraC_binding"/>
    <property type="match status" value="1"/>
</dbReference>
<evidence type="ECO:0000256" key="1">
    <source>
        <dbReference type="ARBA" id="ARBA00023125"/>
    </source>
</evidence>
<keyword evidence="4" id="KW-1185">Reference proteome</keyword>
<sequence length="324" mass="37721">MLSTFNAIEAEQQKNHKYVEEMPASAINKEASKKDKLKVLNDYFFRNKDIYISKHNRFAAYPKHTHMFLEINYMLKGNASQVVDGNKVKLVQGDLLLLDVGAEHAIAALGEDDLLINILFRNSNINIELLKDLRRSRSVLYDFLLKSSMGENSSKQDYLIFRTAHNHKISEILDEIIEEYFRKREFSDSVIKAYLQILITNLVRDYHIADVKKNNKSQKLVIAMLAEIDKNYATISLDKVAGKYNYNKNYLSNIFKREVGKPFSKVILQKKMTQAHTLITSTTLPISRIIEAVGITNKSYFYKKYYEFYKEKPLAERQFNNNVF</sequence>
<dbReference type="GO" id="GO:0043565">
    <property type="term" value="F:sequence-specific DNA binding"/>
    <property type="evidence" value="ECO:0007669"/>
    <property type="project" value="InterPro"/>
</dbReference>
<name>A0A0R1UWF5_9LACO</name>
<dbReference type="PROSITE" id="PS01124">
    <property type="entry name" value="HTH_ARAC_FAMILY_2"/>
    <property type="match status" value="1"/>
</dbReference>
<dbReference type="InterPro" id="IPR037923">
    <property type="entry name" value="HTH-like"/>
</dbReference>
<evidence type="ECO:0000313" key="4">
    <source>
        <dbReference type="Proteomes" id="UP000051166"/>
    </source>
</evidence>
<dbReference type="STRING" id="1423801.FD50_GL001925"/>
<dbReference type="Gene3D" id="1.10.10.60">
    <property type="entry name" value="Homeodomain-like"/>
    <property type="match status" value="2"/>
</dbReference>
<dbReference type="Gene3D" id="2.60.120.10">
    <property type="entry name" value="Jelly Rolls"/>
    <property type="match status" value="1"/>
</dbReference>
<dbReference type="CDD" id="cd06996">
    <property type="entry name" value="cupin_Lmo2851-like_N"/>
    <property type="match status" value="1"/>
</dbReference>
<evidence type="ECO:0000259" key="2">
    <source>
        <dbReference type="PROSITE" id="PS01124"/>
    </source>
</evidence>
<dbReference type="InterPro" id="IPR014710">
    <property type="entry name" value="RmlC-like_jellyroll"/>
</dbReference>
<dbReference type="GO" id="GO:0003700">
    <property type="term" value="F:DNA-binding transcription factor activity"/>
    <property type="evidence" value="ECO:0007669"/>
    <property type="project" value="InterPro"/>
</dbReference>
<dbReference type="InterPro" id="IPR018060">
    <property type="entry name" value="HTH_AraC"/>
</dbReference>
<dbReference type="AlphaFoldDB" id="A0A0R1UWF5"/>
<dbReference type="InterPro" id="IPR003313">
    <property type="entry name" value="AraC-bd"/>
</dbReference>
<evidence type="ECO:0000313" key="3">
    <source>
        <dbReference type="EMBL" id="KRL96980.1"/>
    </source>
</evidence>
<keyword evidence="1" id="KW-0238">DNA-binding</keyword>
<reference evidence="3 4" key="1">
    <citation type="journal article" date="2015" name="Genome Announc.">
        <title>Expanding the biotechnology potential of lactobacilli through comparative genomics of 213 strains and associated genera.</title>
        <authorList>
            <person name="Sun Z."/>
            <person name="Harris H.M."/>
            <person name="McCann A."/>
            <person name="Guo C."/>
            <person name="Argimon S."/>
            <person name="Zhang W."/>
            <person name="Yang X."/>
            <person name="Jeffery I.B."/>
            <person name="Cooney J.C."/>
            <person name="Kagawa T.F."/>
            <person name="Liu W."/>
            <person name="Song Y."/>
            <person name="Salvetti E."/>
            <person name="Wrobel A."/>
            <person name="Rasinkangas P."/>
            <person name="Parkhill J."/>
            <person name="Rea M.C."/>
            <person name="O'Sullivan O."/>
            <person name="Ritari J."/>
            <person name="Douillard F.P."/>
            <person name="Paul Ross R."/>
            <person name="Yang R."/>
            <person name="Briner A.E."/>
            <person name="Felis G.E."/>
            <person name="de Vos W.M."/>
            <person name="Barrangou R."/>
            <person name="Klaenhammer T.R."/>
            <person name="Caufield P.W."/>
            <person name="Cui Y."/>
            <person name="Zhang H."/>
            <person name="O'Toole P.W."/>
        </authorList>
    </citation>
    <scope>NUCLEOTIDE SEQUENCE [LARGE SCALE GENOMIC DNA]</scope>
    <source>
        <strain evidence="3 4">DSM 16230</strain>
    </source>
</reference>